<dbReference type="Proteomes" id="UP000036771">
    <property type="component" value="Unassembled WGS sequence"/>
</dbReference>
<gene>
    <name evidence="1" type="ORF">Cva_00263</name>
</gene>
<accession>A0A0K8MAZ8</accession>
<dbReference type="AlphaFoldDB" id="A0A0K8MAZ8"/>
<comment type="caution">
    <text evidence="1">The sequence shown here is derived from an EMBL/GenBank/DDBJ whole genome shotgun (WGS) entry which is preliminary data.</text>
</comment>
<protein>
    <submittedName>
        <fullName evidence="1">Uncharacterized protein</fullName>
    </submittedName>
</protein>
<dbReference type="EMBL" id="BBVC01000012">
    <property type="protein sequence ID" value="GAO97627.1"/>
    <property type="molecule type" value="Genomic_DNA"/>
</dbReference>
<organism evidence="1 2">
    <name type="scientific">Caedimonas varicaedens</name>
    <dbReference type="NCBI Taxonomy" id="1629334"/>
    <lineage>
        <taxon>Bacteria</taxon>
        <taxon>Pseudomonadati</taxon>
        <taxon>Pseudomonadota</taxon>
        <taxon>Alphaproteobacteria</taxon>
        <taxon>Holosporales</taxon>
        <taxon>Caedimonadaceae</taxon>
        <taxon>Caedimonas</taxon>
    </lineage>
</organism>
<evidence type="ECO:0000313" key="2">
    <source>
        <dbReference type="Proteomes" id="UP000036771"/>
    </source>
</evidence>
<evidence type="ECO:0000313" key="1">
    <source>
        <dbReference type="EMBL" id="GAO97627.1"/>
    </source>
</evidence>
<keyword evidence="2" id="KW-1185">Reference proteome</keyword>
<sequence length="64" mass="7580">MDRYNITTHQGRLQIVFKLKLELLRDIIFGKYKASAKDLINLVSDLIEIRQKLQSMQPKMAYLQ</sequence>
<name>A0A0K8MAZ8_9PROT</name>
<reference evidence="1 2" key="1">
    <citation type="submission" date="2015-03" db="EMBL/GenBank/DDBJ databases">
        <title>Caedibacter varicaedens, whole genome shotgun sequence.</title>
        <authorList>
            <person name="Suzuki H."/>
            <person name="Dapper A.L."/>
            <person name="Gibson A.K."/>
            <person name="Jackson C."/>
            <person name="Lee H."/>
            <person name="Pejaver V.R."/>
            <person name="Doak T."/>
            <person name="Lynch M."/>
        </authorList>
    </citation>
    <scope>NUCLEOTIDE SEQUENCE [LARGE SCALE GENOMIC DNA]</scope>
</reference>
<dbReference type="STRING" id="1629334.Cva_00263"/>
<proteinExistence type="predicted"/>